<accession>A0A8S9FLY8</accession>
<evidence type="ECO:0000313" key="2">
    <source>
        <dbReference type="EMBL" id="KAF2534112.1"/>
    </source>
</evidence>
<dbReference type="EMBL" id="QGKY02002305">
    <property type="protein sequence ID" value="KAF2534104.1"/>
    <property type="molecule type" value="Genomic_DNA"/>
</dbReference>
<dbReference type="AlphaFoldDB" id="A0A8S9FLY8"/>
<organism evidence="1">
    <name type="scientific">Brassica cretica</name>
    <name type="common">Mustard</name>
    <dbReference type="NCBI Taxonomy" id="69181"/>
    <lineage>
        <taxon>Eukaryota</taxon>
        <taxon>Viridiplantae</taxon>
        <taxon>Streptophyta</taxon>
        <taxon>Embryophyta</taxon>
        <taxon>Tracheophyta</taxon>
        <taxon>Spermatophyta</taxon>
        <taxon>Magnoliopsida</taxon>
        <taxon>eudicotyledons</taxon>
        <taxon>Gunneridae</taxon>
        <taxon>Pentapetalae</taxon>
        <taxon>rosids</taxon>
        <taxon>malvids</taxon>
        <taxon>Brassicales</taxon>
        <taxon>Brassicaceae</taxon>
        <taxon>Brassiceae</taxon>
        <taxon>Brassica</taxon>
    </lineage>
</organism>
<protein>
    <submittedName>
        <fullName evidence="1">Uncharacterized protein</fullName>
    </submittedName>
</protein>
<evidence type="ECO:0000313" key="1">
    <source>
        <dbReference type="EMBL" id="KAF2534104.1"/>
    </source>
</evidence>
<name>A0A8S9FLY8_BRACR</name>
<gene>
    <name evidence="2" type="ORF">F2Q70_00032706</name>
    <name evidence="1" type="ORF">F2Q70_00032708</name>
</gene>
<reference evidence="1" key="1">
    <citation type="submission" date="2019-12" db="EMBL/GenBank/DDBJ databases">
        <title>Genome sequencing and annotation of Brassica cretica.</title>
        <authorList>
            <person name="Studholme D.J."/>
            <person name="Sarris P.F."/>
        </authorList>
    </citation>
    <scope>NUCLEOTIDE SEQUENCE</scope>
    <source>
        <strain evidence="1">PFS-102/07</strain>
        <tissue evidence="1">Leaf</tissue>
    </source>
</reference>
<sequence>MKAITHQQETAENTPEIATVCISEKDVCIFSAVKEGSWRLQMPELAEKLKMQMPALPSLIVDSRGLELEREP</sequence>
<proteinExistence type="predicted"/>
<comment type="caution">
    <text evidence="1">The sequence shown here is derived from an EMBL/GenBank/DDBJ whole genome shotgun (WGS) entry which is preliminary data.</text>
</comment>
<dbReference type="EMBL" id="QGKY02002305">
    <property type="protein sequence ID" value="KAF2534112.1"/>
    <property type="molecule type" value="Genomic_DNA"/>
</dbReference>